<dbReference type="PROSITE" id="PS50889">
    <property type="entry name" value="S4"/>
    <property type="match status" value="1"/>
</dbReference>
<comment type="similarity">
    <text evidence="1 4">Belongs to the pseudouridine synthase RsuA family.</text>
</comment>
<dbReference type="CDD" id="cd02554">
    <property type="entry name" value="PseudoU_synth_RluF"/>
    <property type="match status" value="1"/>
</dbReference>
<dbReference type="EMBL" id="CP019655">
    <property type="protein sequence ID" value="AVF24846.1"/>
    <property type="molecule type" value="Genomic_DNA"/>
</dbReference>
<evidence type="ECO:0000256" key="4">
    <source>
        <dbReference type="RuleBase" id="RU003887"/>
    </source>
</evidence>
<dbReference type="NCBIfam" id="NF007784">
    <property type="entry name" value="PRK10475.1"/>
    <property type="match status" value="1"/>
</dbReference>
<dbReference type="PANTHER" id="PTHR47683">
    <property type="entry name" value="PSEUDOURIDINE SYNTHASE FAMILY PROTEIN-RELATED"/>
    <property type="match status" value="1"/>
</dbReference>
<dbReference type="FunFam" id="3.30.70.1560:FF:000002">
    <property type="entry name" value="Pseudouridine synthase"/>
    <property type="match status" value="1"/>
</dbReference>
<gene>
    <name evidence="6" type="primary">rluF</name>
    <name evidence="6" type="ORF">ERICIII_00627</name>
</gene>
<dbReference type="InterPro" id="IPR020103">
    <property type="entry name" value="PsdUridine_synth_cat_dom_sf"/>
</dbReference>
<dbReference type="EC" id="5.4.99.-" evidence="4"/>
<evidence type="ECO:0000256" key="1">
    <source>
        <dbReference type="ARBA" id="ARBA00008348"/>
    </source>
</evidence>
<accession>A0A2L1U9J6</accession>
<dbReference type="GO" id="GO:0003723">
    <property type="term" value="F:RNA binding"/>
    <property type="evidence" value="ECO:0007669"/>
    <property type="project" value="UniProtKB-KW"/>
</dbReference>
<dbReference type="NCBIfam" id="TIGR00093">
    <property type="entry name" value="pseudouridine synthase"/>
    <property type="match status" value="1"/>
</dbReference>
<reference evidence="7" key="1">
    <citation type="submission" date="2017-02" db="EMBL/GenBank/DDBJ databases">
        <title>Delineation of Paenibacillus larvae strains originating from foulbrood outbreaks.</title>
        <authorList>
            <person name="Beims H."/>
            <person name="Bunk B."/>
            <person name="Sproeer C."/>
            <person name="Mohr K.I."/>
            <person name="Pradella S."/>
            <person name="Guenther G."/>
            <person name="Rohde M."/>
            <person name="von der Ohe W."/>
            <person name="Steinert M."/>
        </authorList>
    </citation>
    <scope>NUCLEOTIDE SEQUENCE [LARGE SCALE GENOMIC DNA]</scope>
    <source>
        <strain evidence="7">Eric_III</strain>
    </source>
</reference>
<evidence type="ECO:0000313" key="6">
    <source>
        <dbReference type="EMBL" id="AVF24846.1"/>
    </source>
</evidence>
<dbReference type="InterPro" id="IPR050343">
    <property type="entry name" value="RsuA_PseudoU_synthase"/>
</dbReference>
<protein>
    <recommendedName>
        <fullName evidence="4">Pseudouridine synthase</fullName>
        <ecNumber evidence="4">5.4.99.-</ecNumber>
    </recommendedName>
</protein>
<dbReference type="InterPro" id="IPR042092">
    <property type="entry name" value="PsdUridine_s_RsuA/RluB/E/F_cat"/>
</dbReference>
<dbReference type="SMART" id="SM00363">
    <property type="entry name" value="S4"/>
    <property type="match status" value="1"/>
</dbReference>
<dbReference type="PROSITE" id="PS01149">
    <property type="entry name" value="PSI_RSU"/>
    <property type="match status" value="1"/>
</dbReference>
<dbReference type="GO" id="GO:0120159">
    <property type="term" value="F:rRNA pseudouridine synthase activity"/>
    <property type="evidence" value="ECO:0007669"/>
    <property type="project" value="UniProtKB-ARBA"/>
</dbReference>
<evidence type="ECO:0000259" key="5">
    <source>
        <dbReference type="SMART" id="SM00363"/>
    </source>
</evidence>
<dbReference type="InterPro" id="IPR018496">
    <property type="entry name" value="PsdUridine_synth_RsuA/RluB_CS"/>
</dbReference>
<dbReference type="CDD" id="cd00165">
    <property type="entry name" value="S4"/>
    <property type="match status" value="1"/>
</dbReference>
<dbReference type="InterPro" id="IPR000748">
    <property type="entry name" value="PsdUridine_synth_RsuA/RluB/E/F"/>
</dbReference>
<organism evidence="6 7">
    <name type="scientific">Paenibacillus larvae subsp. larvae</name>
    <dbReference type="NCBI Taxonomy" id="147375"/>
    <lineage>
        <taxon>Bacteria</taxon>
        <taxon>Bacillati</taxon>
        <taxon>Bacillota</taxon>
        <taxon>Bacilli</taxon>
        <taxon>Bacillales</taxon>
        <taxon>Paenibacillaceae</taxon>
        <taxon>Paenibacillus</taxon>
    </lineage>
</organism>
<keyword evidence="2 4" id="KW-0413">Isomerase</keyword>
<name>A0A2L1U9J6_9BACL</name>
<dbReference type="Pfam" id="PF01479">
    <property type="entry name" value="S4"/>
    <property type="match status" value="1"/>
</dbReference>
<evidence type="ECO:0000313" key="7">
    <source>
        <dbReference type="Proteomes" id="UP000239833"/>
    </source>
</evidence>
<dbReference type="Gene3D" id="3.30.70.1560">
    <property type="entry name" value="Alpha-L RNA-binding motif"/>
    <property type="match status" value="1"/>
</dbReference>
<evidence type="ECO:0000256" key="2">
    <source>
        <dbReference type="ARBA" id="ARBA00023235"/>
    </source>
</evidence>
<dbReference type="GO" id="GO:0000455">
    <property type="term" value="P:enzyme-directed rRNA pseudouridine synthesis"/>
    <property type="evidence" value="ECO:0007669"/>
    <property type="project" value="UniProtKB-ARBA"/>
</dbReference>
<dbReference type="InterPro" id="IPR020094">
    <property type="entry name" value="TruA/RsuA/RluB/E/F_N"/>
</dbReference>
<dbReference type="PANTHER" id="PTHR47683:SF2">
    <property type="entry name" value="RNA-BINDING S4 DOMAIN-CONTAINING PROTEIN"/>
    <property type="match status" value="1"/>
</dbReference>
<dbReference type="InterPro" id="IPR002942">
    <property type="entry name" value="S4_RNA-bd"/>
</dbReference>
<dbReference type="STRING" id="147375.BXP28_19815"/>
<feature type="domain" description="RNA-binding S4" evidence="5">
    <location>
        <begin position="20"/>
        <end position="77"/>
    </location>
</feature>
<dbReference type="InterPro" id="IPR036986">
    <property type="entry name" value="S4_RNA-bd_sf"/>
</dbReference>
<dbReference type="Gene3D" id="3.30.70.580">
    <property type="entry name" value="Pseudouridine synthase I, catalytic domain, N-terminal subdomain"/>
    <property type="match status" value="1"/>
</dbReference>
<evidence type="ECO:0000256" key="3">
    <source>
        <dbReference type="PROSITE-ProRule" id="PRU00182"/>
    </source>
</evidence>
<dbReference type="InterPro" id="IPR006145">
    <property type="entry name" value="PsdUridine_synth_RsuA/RluA"/>
</dbReference>
<dbReference type="Pfam" id="PF00849">
    <property type="entry name" value="PseudoU_synth_2"/>
    <property type="match status" value="1"/>
</dbReference>
<dbReference type="FunFam" id="3.10.290.10:FF:000003">
    <property type="entry name" value="Pseudouridine synthase"/>
    <property type="match status" value="1"/>
</dbReference>
<dbReference type="Gene3D" id="3.10.290.10">
    <property type="entry name" value="RNA-binding S4 domain"/>
    <property type="match status" value="1"/>
</dbReference>
<keyword evidence="3" id="KW-0694">RNA-binding</keyword>
<dbReference type="SUPFAM" id="SSF55174">
    <property type="entry name" value="Alpha-L RNA-binding motif"/>
    <property type="match status" value="1"/>
</dbReference>
<dbReference type="SUPFAM" id="SSF55120">
    <property type="entry name" value="Pseudouridine synthase"/>
    <property type="match status" value="1"/>
</dbReference>
<dbReference type="Proteomes" id="UP000239833">
    <property type="component" value="Chromosome"/>
</dbReference>
<dbReference type="AlphaFoldDB" id="A0A2L1U9J6"/>
<proteinExistence type="inferred from homology"/>
<sequence length="269" mass="30637">MVHYENKTAEHISVKGNNSMRINKFISETGVCSRREADKWIAANRVTINGVPAELGSTVEEGDEIRVDGKPLGEKKKGVYIALNKPVGITCTTEKHVKGNIVDFVNHPERIFPIGRLDKDSQGLILLTNDGDIVNQILRAENNHEKEYVVRVNKPVTDEFVKGMAGGVHILGTKTKPCKVTRINDHVFRIILTQGLNRQIRRMCEVFGYQVVQLERVRIMNIHLDKPKLRLGEWRDLAREELRELLVRVKYDHDPKSGKHVRHTVSSRS</sequence>